<reference evidence="3" key="1">
    <citation type="journal article" date="2012" name="PLoS ONE">
        <title>Gene sets for utilization of primary and secondary nutrition supplies in the distal gut of endangered iberian lynx.</title>
        <authorList>
            <person name="Alcaide M."/>
            <person name="Messina E."/>
            <person name="Richter M."/>
            <person name="Bargiela R."/>
            <person name="Peplies J."/>
            <person name="Huws S.A."/>
            <person name="Newbold C.J."/>
            <person name="Golyshin P.N."/>
            <person name="Simon M.A."/>
            <person name="Lopez G."/>
            <person name="Yakimov M.M."/>
            <person name="Ferrer M."/>
        </authorList>
    </citation>
    <scope>NUCLEOTIDE SEQUENCE</scope>
</reference>
<dbReference type="GO" id="GO:0005829">
    <property type="term" value="C:cytosol"/>
    <property type="evidence" value="ECO:0007669"/>
    <property type="project" value="TreeGrafter"/>
</dbReference>
<organism evidence="3">
    <name type="scientific">gut metagenome</name>
    <dbReference type="NCBI Taxonomy" id="749906"/>
    <lineage>
        <taxon>unclassified sequences</taxon>
        <taxon>metagenomes</taxon>
        <taxon>organismal metagenomes</taxon>
    </lineage>
</organism>
<dbReference type="Gene3D" id="1.10.260.40">
    <property type="entry name" value="lambda repressor-like DNA-binding domains"/>
    <property type="match status" value="1"/>
</dbReference>
<dbReference type="Gene3D" id="2.60.120.10">
    <property type="entry name" value="Jelly Rolls"/>
    <property type="match status" value="1"/>
</dbReference>
<dbReference type="SUPFAM" id="SSF51182">
    <property type="entry name" value="RmlC-like cupins"/>
    <property type="match status" value="1"/>
</dbReference>
<protein>
    <submittedName>
        <fullName evidence="3">XRE family transcriptional regulator</fullName>
    </submittedName>
</protein>
<dbReference type="SUPFAM" id="SSF47413">
    <property type="entry name" value="lambda repressor-like DNA-binding domains"/>
    <property type="match status" value="1"/>
</dbReference>
<dbReference type="GO" id="GO:0003700">
    <property type="term" value="F:DNA-binding transcription factor activity"/>
    <property type="evidence" value="ECO:0007669"/>
    <property type="project" value="TreeGrafter"/>
</dbReference>
<gene>
    <name evidence="3" type="ORF">EVA_15339</name>
</gene>
<dbReference type="GO" id="GO:0003677">
    <property type="term" value="F:DNA binding"/>
    <property type="evidence" value="ECO:0007669"/>
    <property type="project" value="UniProtKB-KW"/>
</dbReference>
<evidence type="ECO:0000313" key="3">
    <source>
        <dbReference type="EMBL" id="EJW96552.1"/>
    </source>
</evidence>
<dbReference type="PANTHER" id="PTHR46797:SF19">
    <property type="entry name" value="BLL2473 PROTEIN"/>
    <property type="match status" value="1"/>
</dbReference>
<dbReference type="InterPro" id="IPR014710">
    <property type="entry name" value="RmlC-like_jellyroll"/>
</dbReference>
<dbReference type="PANTHER" id="PTHR46797">
    <property type="entry name" value="HTH-TYPE TRANSCRIPTIONAL REGULATOR"/>
    <property type="match status" value="1"/>
</dbReference>
<accession>J9G428</accession>
<name>J9G428_9ZZZZ</name>
<dbReference type="PROSITE" id="PS50943">
    <property type="entry name" value="HTH_CROC1"/>
    <property type="match status" value="1"/>
</dbReference>
<evidence type="ECO:0000259" key="2">
    <source>
        <dbReference type="PROSITE" id="PS50943"/>
    </source>
</evidence>
<dbReference type="EMBL" id="AMCI01005224">
    <property type="protein sequence ID" value="EJW96552.1"/>
    <property type="molecule type" value="Genomic_DNA"/>
</dbReference>
<dbReference type="SMART" id="SM00530">
    <property type="entry name" value="HTH_XRE"/>
    <property type="match status" value="1"/>
</dbReference>
<dbReference type="InterPro" id="IPR001387">
    <property type="entry name" value="Cro/C1-type_HTH"/>
</dbReference>
<dbReference type="Pfam" id="PF01381">
    <property type="entry name" value="HTH_3"/>
    <property type="match status" value="1"/>
</dbReference>
<dbReference type="InterPro" id="IPR050807">
    <property type="entry name" value="TransReg_Diox_bact_type"/>
</dbReference>
<comment type="caution">
    <text evidence="3">The sequence shown here is derived from an EMBL/GenBank/DDBJ whole genome shotgun (WGS) entry which is preliminary data.</text>
</comment>
<proteinExistence type="predicted"/>
<dbReference type="InterPro" id="IPR011051">
    <property type="entry name" value="RmlC_Cupin_sf"/>
</dbReference>
<keyword evidence="1" id="KW-0238">DNA-binding</keyword>
<dbReference type="CDD" id="cd00093">
    <property type="entry name" value="HTH_XRE"/>
    <property type="match status" value="1"/>
</dbReference>
<sequence>MMDTSKIVGEKIKSLRENQGISVEQLAERSGLAMEQIDRIENNIDLPSLAPLIKIARVLGVRLGTFLDDQEETGPVVCRKNEATDSISFSNNAIQSRKHMEYHSLSRSKADRHMEPFIIDVAPTEENTFVLSSHEGEEFIMVMNGTMEISYGKNTYLLEEGDSIYYDSIVPHHVHAYQGQAAKILAVIYTPI</sequence>
<dbReference type="CDD" id="cd02209">
    <property type="entry name" value="cupin_XRE_C"/>
    <property type="match status" value="1"/>
</dbReference>
<feature type="domain" description="HTH cro/C1-type" evidence="2">
    <location>
        <begin position="12"/>
        <end position="66"/>
    </location>
</feature>
<evidence type="ECO:0000256" key="1">
    <source>
        <dbReference type="ARBA" id="ARBA00023125"/>
    </source>
</evidence>
<dbReference type="AlphaFoldDB" id="J9G428"/>
<dbReference type="Pfam" id="PF07883">
    <property type="entry name" value="Cupin_2"/>
    <property type="match status" value="1"/>
</dbReference>
<dbReference type="InterPro" id="IPR013096">
    <property type="entry name" value="Cupin_2"/>
</dbReference>
<dbReference type="InterPro" id="IPR010982">
    <property type="entry name" value="Lambda_DNA-bd_dom_sf"/>
</dbReference>